<dbReference type="InterPro" id="IPR036866">
    <property type="entry name" value="RibonucZ/Hydroxyglut_hydro"/>
</dbReference>
<dbReference type="SUPFAM" id="SSF56281">
    <property type="entry name" value="Metallo-hydrolase/oxidoreductase"/>
    <property type="match status" value="1"/>
</dbReference>
<dbReference type="PANTHER" id="PTHR11203">
    <property type="entry name" value="CLEAVAGE AND POLYADENYLATION SPECIFICITY FACTOR FAMILY MEMBER"/>
    <property type="match status" value="1"/>
</dbReference>
<dbReference type="OrthoDB" id="10249535at2759"/>
<dbReference type="EMBL" id="RXIC02000026">
    <property type="protein sequence ID" value="KAB1204574.1"/>
    <property type="molecule type" value="Genomic_DNA"/>
</dbReference>
<dbReference type="Gene3D" id="3.40.50.10890">
    <property type="match status" value="1"/>
</dbReference>
<evidence type="ECO:0000313" key="4">
    <source>
        <dbReference type="EMBL" id="KAB1204574.1"/>
    </source>
</evidence>
<dbReference type="Gene3D" id="3.60.15.10">
    <property type="entry name" value="Ribonuclease Z/Hydroxyacylglutathione hydrolase-like"/>
    <property type="match status" value="1"/>
</dbReference>
<sequence length="352" mass="39075">MIAAPGPCVLFATPGWISGGFSLEVFKRWAPSEMNLVTLPGYCAAGTIGHKLMSGKPTKIDVDKDTQLDVRCQAFGIFTAGLLSDGAISNIHQLSFSPHTDAKGIMDLVKFLSPKHVILVHGEKPKMATLKGRICSELGIPCVDPANNETVCIPSTHCVKAEASHTFIQSTWSPNFKFFESSSESESDSLLKDRKFISPLQVTDERAVEGILVEEKSKKAKIVHQNELLLALGQRKHEVRFAYCWPMKVRNLEQTKATNLPSSSNVFRMVYVKLSDELSGGDIQDFGEHLQVESFQISICLKDRCPYRIIDSTGNESEAMFLCCSWSVADEKLAWKIISILENFQLWNSLSI</sequence>
<evidence type="ECO:0000259" key="3">
    <source>
        <dbReference type="Pfam" id="PF10996"/>
    </source>
</evidence>
<feature type="domain" description="Zn-dependent metallo-hydrolase RNA specificity" evidence="2">
    <location>
        <begin position="90"/>
        <end position="143"/>
    </location>
</feature>
<feature type="domain" description="Beta-Casp" evidence="3">
    <location>
        <begin position="5"/>
        <end position="52"/>
    </location>
</feature>
<dbReference type="InterPro" id="IPR022712">
    <property type="entry name" value="Beta_Casp"/>
</dbReference>
<dbReference type="PANTHER" id="PTHR11203:SF37">
    <property type="entry name" value="INTEGRATOR COMPLEX SUBUNIT 11"/>
    <property type="match status" value="1"/>
</dbReference>
<dbReference type="GO" id="GO:0004521">
    <property type="term" value="F:RNA endonuclease activity"/>
    <property type="evidence" value="ECO:0007669"/>
    <property type="project" value="TreeGrafter"/>
</dbReference>
<keyword evidence="5" id="KW-1185">Reference proteome</keyword>
<comment type="caution">
    <text evidence="4">The sequence shown here is derived from an EMBL/GenBank/DDBJ whole genome shotgun (WGS) entry which is preliminary data.</text>
</comment>
<dbReference type="InterPro" id="IPR011108">
    <property type="entry name" value="RMMBL"/>
</dbReference>
<keyword evidence="1" id="KW-0378">Hydrolase</keyword>
<evidence type="ECO:0000313" key="5">
    <source>
        <dbReference type="Proteomes" id="UP000516437"/>
    </source>
</evidence>
<accession>A0A6A1UVV9</accession>
<dbReference type="GO" id="GO:0016180">
    <property type="term" value="P:snRNA processing"/>
    <property type="evidence" value="ECO:0007669"/>
    <property type="project" value="TreeGrafter"/>
</dbReference>
<organism evidence="4 5">
    <name type="scientific">Morella rubra</name>
    <name type="common">Chinese bayberry</name>
    <dbReference type="NCBI Taxonomy" id="262757"/>
    <lineage>
        <taxon>Eukaryota</taxon>
        <taxon>Viridiplantae</taxon>
        <taxon>Streptophyta</taxon>
        <taxon>Embryophyta</taxon>
        <taxon>Tracheophyta</taxon>
        <taxon>Spermatophyta</taxon>
        <taxon>Magnoliopsida</taxon>
        <taxon>eudicotyledons</taxon>
        <taxon>Gunneridae</taxon>
        <taxon>Pentapetalae</taxon>
        <taxon>rosids</taxon>
        <taxon>fabids</taxon>
        <taxon>Fagales</taxon>
        <taxon>Myricaceae</taxon>
        <taxon>Morella</taxon>
    </lineage>
</organism>
<gene>
    <name evidence="4" type="ORF">CJ030_MR8G021774</name>
</gene>
<dbReference type="GO" id="GO:0016787">
    <property type="term" value="F:hydrolase activity"/>
    <property type="evidence" value="ECO:0007669"/>
    <property type="project" value="UniProtKB-KW"/>
</dbReference>
<protein>
    <submittedName>
        <fullName evidence="4">Cleavage and polyadenylation specificity factor subunit 3-II</fullName>
    </submittedName>
</protein>
<evidence type="ECO:0000259" key="2">
    <source>
        <dbReference type="Pfam" id="PF07521"/>
    </source>
</evidence>
<name>A0A6A1UVV9_9ROSI</name>
<dbReference type="InterPro" id="IPR050698">
    <property type="entry name" value="MBL"/>
</dbReference>
<dbReference type="Proteomes" id="UP000516437">
    <property type="component" value="Chromosome 8"/>
</dbReference>
<reference evidence="4 5" key="1">
    <citation type="journal article" date="2019" name="Plant Biotechnol. J.">
        <title>The red bayberry genome and genetic basis of sex determination.</title>
        <authorList>
            <person name="Jia H.M."/>
            <person name="Jia H.J."/>
            <person name="Cai Q.L."/>
            <person name="Wang Y."/>
            <person name="Zhao H.B."/>
            <person name="Yang W.F."/>
            <person name="Wang G.Y."/>
            <person name="Li Y.H."/>
            <person name="Zhan D.L."/>
            <person name="Shen Y.T."/>
            <person name="Niu Q.F."/>
            <person name="Chang L."/>
            <person name="Qiu J."/>
            <person name="Zhao L."/>
            <person name="Xie H.B."/>
            <person name="Fu W.Y."/>
            <person name="Jin J."/>
            <person name="Li X.W."/>
            <person name="Jiao Y."/>
            <person name="Zhou C.C."/>
            <person name="Tu T."/>
            <person name="Chai C.Y."/>
            <person name="Gao J.L."/>
            <person name="Fan L.J."/>
            <person name="van de Weg E."/>
            <person name="Wang J.Y."/>
            <person name="Gao Z.S."/>
        </authorList>
    </citation>
    <scope>NUCLEOTIDE SEQUENCE [LARGE SCALE GENOMIC DNA]</scope>
    <source>
        <tissue evidence="4">Leaves</tissue>
    </source>
</reference>
<dbReference type="AlphaFoldDB" id="A0A6A1UVV9"/>
<evidence type="ECO:0000256" key="1">
    <source>
        <dbReference type="ARBA" id="ARBA00022801"/>
    </source>
</evidence>
<proteinExistence type="predicted"/>
<dbReference type="GO" id="GO:0005634">
    <property type="term" value="C:nucleus"/>
    <property type="evidence" value="ECO:0007669"/>
    <property type="project" value="TreeGrafter"/>
</dbReference>
<dbReference type="Pfam" id="PF10996">
    <property type="entry name" value="Beta-Casp"/>
    <property type="match status" value="1"/>
</dbReference>
<dbReference type="Pfam" id="PF07521">
    <property type="entry name" value="RMMBL"/>
    <property type="match status" value="1"/>
</dbReference>